<feature type="region of interest" description="Disordered" evidence="1">
    <location>
        <begin position="481"/>
        <end position="516"/>
    </location>
</feature>
<dbReference type="GO" id="GO:0000149">
    <property type="term" value="F:SNARE binding"/>
    <property type="evidence" value="ECO:0007669"/>
    <property type="project" value="TreeGrafter"/>
</dbReference>
<reference evidence="3" key="2">
    <citation type="submission" date="2016-04" db="UniProtKB">
        <authorList>
            <consortium name="WormBaseParasite"/>
        </authorList>
    </citation>
    <scope>IDENTIFICATION</scope>
</reference>
<dbReference type="GO" id="GO:0006890">
    <property type="term" value="P:retrograde vesicle-mediated transport, Golgi to endoplasmic reticulum"/>
    <property type="evidence" value="ECO:0007669"/>
    <property type="project" value="TreeGrafter"/>
</dbReference>
<proteinExistence type="predicted"/>
<dbReference type="Proteomes" id="UP000035642">
    <property type="component" value="Unassembled WGS sequence"/>
</dbReference>
<keyword evidence="2" id="KW-1185">Reference proteome</keyword>
<feature type="compositionally biased region" description="Basic and acidic residues" evidence="1">
    <location>
        <begin position="494"/>
        <end position="503"/>
    </location>
</feature>
<organism evidence="2 3">
    <name type="scientific">Angiostrongylus cantonensis</name>
    <name type="common">Rat lungworm</name>
    <dbReference type="NCBI Taxonomy" id="6313"/>
    <lineage>
        <taxon>Eukaryota</taxon>
        <taxon>Metazoa</taxon>
        <taxon>Ecdysozoa</taxon>
        <taxon>Nematoda</taxon>
        <taxon>Chromadorea</taxon>
        <taxon>Rhabditida</taxon>
        <taxon>Rhabditina</taxon>
        <taxon>Rhabditomorpha</taxon>
        <taxon>Strongyloidea</taxon>
        <taxon>Metastrongylidae</taxon>
        <taxon>Angiostrongylus</taxon>
    </lineage>
</organism>
<evidence type="ECO:0000313" key="2">
    <source>
        <dbReference type="Proteomes" id="UP000035642"/>
    </source>
</evidence>
<dbReference type="PANTHER" id="PTHR15922">
    <property type="entry name" value="NEUROBLASTOMA-AMPLIFIED SEQUENCE"/>
    <property type="match status" value="1"/>
</dbReference>
<protein>
    <submittedName>
        <fullName evidence="3">OTU domain-containing protein</fullName>
    </submittedName>
</protein>
<accession>A0A158P729</accession>
<evidence type="ECO:0000256" key="1">
    <source>
        <dbReference type="SAM" id="MobiDB-lite"/>
    </source>
</evidence>
<feature type="compositionally biased region" description="Polar residues" evidence="1">
    <location>
        <begin position="337"/>
        <end position="353"/>
    </location>
</feature>
<dbReference type="GO" id="GO:0070939">
    <property type="term" value="C:Dsl1/NZR complex"/>
    <property type="evidence" value="ECO:0007669"/>
    <property type="project" value="TreeGrafter"/>
</dbReference>
<dbReference type="AlphaFoldDB" id="A0A158P729"/>
<evidence type="ECO:0000313" key="3">
    <source>
        <dbReference type="WBParaSite" id="ACAC_0000189301-mRNA-1"/>
    </source>
</evidence>
<dbReference type="PANTHER" id="PTHR15922:SF2">
    <property type="entry name" value="NBAS SUBUNIT OF NRZ TETHERING COMPLEX"/>
    <property type="match status" value="1"/>
</dbReference>
<feature type="region of interest" description="Disordered" evidence="1">
    <location>
        <begin position="298"/>
        <end position="359"/>
    </location>
</feature>
<name>A0A158P729_ANGCA</name>
<dbReference type="STRING" id="6313.A0A158P729"/>
<sequence length="633" mass="70136">MSEAECGMWTKNDFLMKYEQALRFFEPQLTERLVESISPSVLISQATMSDENVTILDRLSHYGCDRERFVEDADYRRETIMGLAMTDDDAVYADAIRLAADFKLDDWPIHFASLENALTSLSIPEAKNLLKCRRHLARLRSDPERLHLQLRLSVAPLMTNIKAFRLFTDVDYLCNIIISMPDRAILSVEKELRYIPVGTEACEAAARILLDGNDLRPAANPAVIFALLSKDETNFIDLVATKDLSEEVIYLEKAILVLDATPNVDNKLVSIVSPSYYNPNGAESTAVDAVGRNAVTMGKRKRKCVDRNGASTSSQKSQRTNSSSSSTSGEWLCASTRLPQPNEGQSFPASPTESALEASLKIEESPVKICCTPRTTERTSSESSSYTEVGLSQLTGTALETLSTIEESPMKTSYTPEVTVRKTTGSVLHSSGNLKVSYSERTLCLTKARSLDGGQLFSLQHIRNKKAESDGEEYAKCEKFDVDDSSQMGSKNPSTEKKFERNSAAESGSSDEDDTVTRKSILRKNLTGAARDFADYMLSIRSERFMARRDKSLPTFTYEVVDTVSAWGFSISWLSPKAIMYAKPFIRDPSTVTLALPIEDIITDPCDPETPVFVNPIIVATGREVTVSDSTNK</sequence>
<feature type="compositionally biased region" description="Low complexity" evidence="1">
    <location>
        <begin position="311"/>
        <end position="328"/>
    </location>
</feature>
<dbReference type="WBParaSite" id="ACAC_0000189301-mRNA-1">
    <property type="protein sequence ID" value="ACAC_0000189301-mRNA-1"/>
    <property type="gene ID" value="ACAC_0000189301"/>
</dbReference>
<reference evidence="2" key="1">
    <citation type="submission" date="2012-09" db="EMBL/GenBank/DDBJ databases">
        <authorList>
            <person name="Martin A.A."/>
        </authorList>
    </citation>
    <scope>NUCLEOTIDE SEQUENCE</scope>
</reference>